<sequence length="115" mass="12585">MFLSLTIVFLSVGGRGLNLAAYLTFFPYDKNEAPVLSLVIIFFAQITKITKIFVTTGFGQFDGKIVILLIIVSTVGTLIGIVLNNKIPKKYNHSLSIGILSVILVLAIVNLVRLF</sequence>
<evidence type="ECO:0000313" key="2">
    <source>
        <dbReference type="EMBL" id="MPM83691.1"/>
    </source>
</evidence>
<gene>
    <name evidence="2" type="ORF">SDC9_130760</name>
</gene>
<evidence type="ECO:0008006" key="3">
    <source>
        <dbReference type="Google" id="ProtNLM"/>
    </source>
</evidence>
<comment type="caution">
    <text evidence="2">The sequence shown here is derived from an EMBL/GenBank/DDBJ whole genome shotgun (WGS) entry which is preliminary data.</text>
</comment>
<feature type="transmembrane region" description="Helical" evidence="1">
    <location>
        <begin position="66"/>
        <end position="83"/>
    </location>
</feature>
<evidence type="ECO:0000256" key="1">
    <source>
        <dbReference type="SAM" id="Phobius"/>
    </source>
</evidence>
<accession>A0A645D3G4</accession>
<dbReference type="EMBL" id="VSSQ01032433">
    <property type="protein sequence ID" value="MPM83691.1"/>
    <property type="molecule type" value="Genomic_DNA"/>
</dbReference>
<organism evidence="2">
    <name type="scientific">bioreactor metagenome</name>
    <dbReference type="NCBI Taxonomy" id="1076179"/>
    <lineage>
        <taxon>unclassified sequences</taxon>
        <taxon>metagenomes</taxon>
        <taxon>ecological metagenomes</taxon>
    </lineage>
</organism>
<keyword evidence="1" id="KW-0812">Transmembrane</keyword>
<name>A0A645D3G4_9ZZZZ</name>
<feature type="transmembrane region" description="Helical" evidence="1">
    <location>
        <begin position="95"/>
        <end position="112"/>
    </location>
</feature>
<keyword evidence="1" id="KW-0472">Membrane</keyword>
<dbReference type="AlphaFoldDB" id="A0A645D3G4"/>
<protein>
    <recommendedName>
        <fullName evidence="3">Membrane transporter protein</fullName>
    </recommendedName>
</protein>
<feature type="transmembrane region" description="Helical" evidence="1">
    <location>
        <begin position="36"/>
        <end position="54"/>
    </location>
</feature>
<keyword evidence="1" id="KW-1133">Transmembrane helix</keyword>
<proteinExistence type="predicted"/>
<reference evidence="2" key="1">
    <citation type="submission" date="2019-08" db="EMBL/GenBank/DDBJ databases">
        <authorList>
            <person name="Kucharzyk K."/>
            <person name="Murdoch R.W."/>
            <person name="Higgins S."/>
            <person name="Loffler F."/>
        </authorList>
    </citation>
    <scope>NUCLEOTIDE SEQUENCE</scope>
</reference>